<dbReference type="SMART" id="SM00316">
    <property type="entry name" value="S1"/>
    <property type="match status" value="1"/>
</dbReference>
<dbReference type="OrthoDB" id="1918363at2759"/>
<feature type="compositionally biased region" description="Basic and acidic residues" evidence="2">
    <location>
        <begin position="160"/>
        <end position="175"/>
    </location>
</feature>
<dbReference type="GO" id="GO:0003723">
    <property type="term" value="F:RNA binding"/>
    <property type="evidence" value="ECO:0007669"/>
    <property type="project" value="TreeGrafter"/>
</dbReference>
<evidence type="ECO:0000313" key="5">
    <source>
        <dbReference type="EMBL" id="CAH1709510.1"/>
    </source>
</evidence>
<keyword evidence="1" id="KW-0862">Zinc</keyword>
<reference evidence="5" key="1">
    <citation type="submission" date="2022-02" db="EMBL/GenBank/DDBJ databases">
        <authorList>
            <person name="King R."/>
        </authorList>
    </citation>
    <scope>NUCLEOTIDE SEQUENCE</scope>
</reference>
<feature type="region of interest" description="Disordered" evidence="2">
    <location>
        <begin position="156"/>
        <end position="215"/>
    </location>
</feature>
<dbReference type="EMBL" id="OU899034">
    <property type="protein sequence ID" value="CAH1709510.1"/>
    <property type="molecule type" value="Genomic_DNA"/>
</dbReference>
<feature type="compositionally biased region" description="Basic and acidic residues" evidence="2">
    <location>
        <begin position="206"/>
        <end position="215"/>
    </location>
</feature>
<protein>
    <recommendedName>
        <fullName evidence="7">Nucleolar protein of 40 kDa</fullName>
    </recommendedName>
</protein>
<dbReference type="SUPFAM" id="SSF50249">
    <property type="entry name" value="Nucleic acid-binding proteins"/>
    <property type="match status" value="1"/>
</dbReference>
<dbReference type="InterPro" id="IPR003029">
    <property type="entry name" value="S1_domain"/>
</dbReference>
<dbReference type="PROSITE" id="PS50158">
    <property type="entry name" value="ZF_CCHC"/>
    <property type="match status" value="1"/>
</dbReference>
<feature type="compositionally biased region" description="Basic residues" evidence="2">
    <location>
        <begin position="176"/>
        <end position="198"/>
    </location>
</feature>
<organism evidence="5 6">
    <name type="scientific">Aphis gossypii</name>
    <name type="common">Cotton aphid</name>
    <dbReference type="NCBI Taxonomy" id="80765"/>
    <lineage>
        <taxon>Eukaryota</taxon>
        <taxon>Metazoa</taxon>
        <taxon>Ecdysozoa</taxon>
        <taxon>Arthropoda</taxon>
        <taxon>Hexapoda</taxon>
        <taxon>Insecta</taxon>
        <taxon>Pterygota</taxon>
        <taxon>Neoptera</taxon>
        <taxon>Paraneoptera</taxon>
        <taxon>Hemiptera</taxon>
        <taxon>Sternorrhyncha</taxon>
        <taxon>Aphidomorpha</taxon>
        <taxon>Aphidoidea</taxon>
        <taxon>Aphididae</taxon>
        <taxon>Aphidini</taxon>
        <taxon>Aphis</taxon>
        <taxon>Aphis</taxon>
    </lineage>
</organism>
<keyword evidence="1" id="KW-0479">Metal-binding</keyword>
<sequence>MSMNINDIFIGEVASVQNYGAFIRIPGTKQQGLVHRTQLSRVPVDDATDVLSKGDKIWAKVIGTDEGKISLSMKLVDQGSGRDLDPNGVQMFQDEQRRKIQPNSKGKRTIQLDAVYNTKCVRCGTGGHLAKDCFKGTSGKIYDLLPEDDETEVLAPIQSEKSEVMNKDDLSTNEKSKKKKKKKKSSEPKKKKKRKRHLSTSSSNQKSEDGDYRVQSSNDKKILKIILKSEFPTHVVLGKLRG</sequence>
<evidence type="ECO:0008006" key="7">
    <source>
        <dbReference type="Google" id="ProtNLM"/>
    </source>
</evidence>
<evidence type="ECO:0000313" key="6">
    <source>
        <dbReference type="Proteomes" id="UP001154329"/>
    </source>
</evidence>
<feature type="domain" description="CCHC-type" evidence="4">
    <location>
        <begin position="119"/>
        <end position="133"/>
    </location>
</feature>
<dbReference type="Gene3D" id="2.40.50.140">
    <property type="entry name" value="Nucleic acid-binding proteins"/>
    <property type="match status" value="1"/>
</dbReference>
<accession>A0A9P0IL72</accession>
<evidence type="ECO:0000256" key="2">
    <source>
        <dbReference type="SAM" id="MobiDB-lite"/>
    </source>
</evidence>
<dbReference type="GO" id="GO:0043489">
    <property type="term" value="P:RNA stabilization"/>
    <property type="evidence" value="ECO:0007669"/>
    <property type="project" value="TreeGrafter"/>
</dbReference>
<evidence type="ECO:0000259" key="4">
    <source>
        <dbReference type="PROSITE" id="PS50158"/>
    </source>
</evidence>
<dbReference type="InterPro" id="IPR001878">
    <property type="entry name" value="Znf_CCHC"/>
</dbReference>
<dbReference type="PROSITE" id="PS50126">
    <property type="entry name" value="S1"/>
    <property type="match status" value="1"/>
</dbReference>
<keyword evidence="1" id="KW-0863">Zinc-finger</keyword>
<dbReference type="AlphaFoldDB" id="A0A9P0IL72"/>
<name>A0A9P0IL72_APHGO</name>
<proteinExistence type="predicted"/>
<gene>
    <name evidence="5" type="ORF">APHIGO_LOCUS838</name>
</gene>
<dbReference type="Pfam" id="PF00575">
    <property type="entry name" value="S1"/>
    <property type="match status" value="1"/>
</dbReference>
<dbReference type="PANTHER" id="PTHR15838:SF1">
    <property type="entry name" value="ZINC FINGER CCHC DOMAIN-CONTAINING PROTEIN 17"/>
    <property type="match status" value="1"/>
</dbReference>
<reference evidence="5" key="2">
    <citation type="submission" date="2022-10" db="EMBL/GenBank/DDBJ databases">
        <authorList>
            <consortium name="ENA_rothamsted_submissions"/>
            <consortium name="culmorum"/>
            <person name="King R."/>
        </authorList>
    </citation>
    <scope>NUCLEOTIDE SEQUENCE</scope>
</reference>
<dbReference type="PANTHER" id="PTHR15838">
    <property type="entry name" value="NUCLEOLAR PROTEIN OF 40 KDA"/>
    <property type="match status" value="1"/>
</dbReference>
<keyword evidence="6" id="KW-1185">Reference proteome</keyword>
<dbReference type="GO" id="GO:0008270">
    <property type="term" value="F:zinc ion binding"/>
    <property type="evidence" value="ECO:0007669"/>
    <property type="project" value="UniProtKB-KW"/>
</dbReference>
<dbReference type="Proteomes" id="UP001154329">
    <property type="component" value="Chromosome 1"/>
</dbReference>
<evidence type="ECO:0000256" key="1">
    <source>
        <dbReference type="PROSITE-ProRule" id="PRU00047"/>
    </source>
</evidence>
<evidence type="ECO:0000259" key="3">
    <source>
        <dbReference type="PROSITE" id="PS50126"/>
    </source>
</evidence>
<feature type="domain" description="S1 motif" evidence="3">
    <location>
        <begin position="6"/>
        <end position="74"/>
    </location>
</feature>
<dbReference type="InterPro" id="IPR012340">
    <property type="entry name" value="NA-bd_OB-fold"/>
</dbReference>